<dbReference type="Gene3D" id="3.30.70.2740">
    <property type="match status" value="1"/>
</dbReference>
<dbReference type="GO" id="GO:0071949">
    <property type="term" value="F:FAD binding"/>
    <property type="evidence" value="ECO:0007669"/>
    <property type="project" value="InterPro"/>
</dbReference>
<dbReference type="RefSeq" id="WP_038264212.1">
    <property type="nucleotide sequence ID" value="NZ_FSRH01000011.1"/>
</dbReference>
<dbReference type="InterPro" id="IPR006094">
    <property type="entry name" value="Oxid_FAD_bind_N"/>
</dbReference>
<evidence type="ECO:0000256" key="7">
    <source>
        <dbReference type="ARBA" id="ARBA00038897"/>
    </source>
</evidence>
<dbReference type="GO" id="GO:1903457">
    <property type="term" value="P:lactate catabolic process"/>
    <property type="evidence" value="ECO:0007669"/>
    <property type="project" value="TreeGrafter"/>
</dbReference>
<dbReference type="InterPro" id="IPR016171">
    <property type="entry name" value="Vanillyl_alc_oxidase_C-sub2"/>
</dbReference>
<dbReference type="PANTHER" id="PTHR11748:SF111">
    <property type="entry name" value="D-LACTATE DEHYDROGENASE, MITOCHONDRIAL-RELATED"/>
    <property type="match status" value="1"/>
</dbReference>
<accession>A0A069RHV3</accession>
<dbReference type="Gene3D" id="3.30.43.10">
    <property type="entry name" value="Uridine Diphospho-n-acetylenolpyruvylglucosamine Reductase, domain 2"/>
    <property type="match status" value="1"/>
</dbReference>
<comment type="cofactor">
    <cofactor evidence="1">
        <name>FAD</name>
        <dbReference type="ChEBI" id="CHEBI:57692"/>
    </cofactor>
</comment>
<evidence type="ECO:0000256" key="4">
    <source>
        <dbReference type="ARBA" id="ARBA00022827"/>
    </source>
</evidence>
<dbReference type="PANTHER" id="PTHR11748">
    <property type="entry name" value="D-LACTATE DEHYDROGENASE"/>
    <property type="match status" value="1"/>
</dbReference>
<evidence type="ECO:0000313" key="10">
    <source>
        <dbReference type="Proteomes" id="UP000027946"/>
    </source>
</evidence>
<comment type="caution">
    <text evidence="9">The sequence shown here is derived from an EMBL/GenBank/DDBJ whole genome shotgun (WGS) entry which is preliminary data.</text>
</comment>
<dbReference type="InterPro" id="IPR016169">
    <property type="entry name" value="FAD-bd_PCMH_sub2"/>
</dbReference>
<dbReference type="Gene3D" id="1.10.45.10">
    <property type="entry name" value="Vanillyl-alcohol Oxidase, Chain A, domain 4"/>
    <property type="match status" value="1"/>
</dbReference>
<keyword evidence="4" id="KW-0274">FAD</keyword>
<name>A0A069RHV3_PEPLI</name>
<proteinExistence type="inferred from homology"/>
<evidence type="ECO:0000256" key="2">
    <source>
        <dbReference type="ARBA" id="ARBA00008000"/>
    </source>
</evidence>
<keyword evidence="10" id="KW-1185">Reference proteome</keyword>
<evidence type="ECO:0000259" key="8">
    <source>
        <dbReference type="PROSITE" id="PS51387"/>
    </source>
</evidence>
<keyword evidence="6" id="KW-0560">Oxidoreductase</keyword>
<dbReference type="GO" id="GO:0004458">
    <property type="term" value="F:D-lactate dehydrogenase (cytochrome) activity"/>
    <property type="evidence" value="ECO:0007669"/>
    <property type="project" value="UniProtKB-EC"/>
</dbReference>
<dbReference type="InterPro" id="IPR036318">
    <property type="entry name" value="FAD-bd_PCMH-like_sf"/>
</dbReference>
<evidence type="ECO:0000256" key="5">
    <source>
        <dbReference type="ARBA" id="ARBA00022946"/>
    </source>
</evidence>
<dbReference type="EMBL" id="JJMM01000010">
    <property type="protein sequence ID" value="KDR95725.1"/>
    <property type="molecule type" value="Genomic_DNA"/>
</dbReference>
<dbReference type="Proteomes" id="UP000027946">
    <property type="component" value="Unassembled WGS sequence"/>
</dbReference>
<evidence type="ECO:0000256" key="6">
    <source>
        <dbReference type="ARBA" id="ARBA00023002"/>
    </source>
</evidence>
<dbReference type="eggNOG" id="COG0277">
    <property type="taxonomic scope" value="Bacteria"/>
</dbReference>
<sequence>MELIRDFGVEYEDFLRDESRITGRADSISFPKNEKQVQEIMYAMHNQGIPVTVQGARTGIAGGAVPDGGHIMNLTRMNNITGMRYDSENGRFYISVQPGMLLSELRETLSKKSFDTSLWDETSKDALETLRESGEKFFTPDPTEATASIGGLIACNASGARSFKYGSTRNHIQRISAVLANGEVVSLERGKDVIAGGELKLKTESGKTVKADIMRYGMPNVKNASGYYFKDKMDVLDLFIGCEGSLGIVTQAELVLLDHPDKIYALTAFFTDEKRALEYVEELKESAHVPASIEYFNEQALDLIGIQKEKGGSFSQIPDFPKEAVCAVYTEYHGKCEKECMEAAFEYGNTMEKCGANEKNTWLAMNNISMEGLHAFRHAVPEIVNMMIDERRKEYPQLTKLGTDMAVPKGRLFDVMDMYNSDLKREGLESAIFGHIGDNHLHVNIIPRDPDDYAKGKKLYESWAERVCEVGGTVSAEHGIGKLKIALLEKMYGKEGIESMKNIKSALDPKGILCRGNLFT</sequence>
<evidence type="ECO:0000256" key="3">
    <source>
        <dbReference type="ARBA" id="ARBA00022630"/>
    </source>
</evidence>
<keyword evidence="5" id="KW-0809">Transit peptide</keyword>
<dbReference type="PROSITE" id="PS51387">
    <property type="entry name" value="FAD_PCMH"/>
    <property type="match status" value="1"/>
</dbReference>
<organism evidence="9 10">
    <name type="scientific">Peptoclostridium litorale DSM 5388</name>
    <dbReference type="NCBI Taxonomy" id="1121324"/>
    <lineage>
        <taxon>Bacteria</taxon>
        <taxon>Bacillati</taxon>
        <taxon>Bacillota</taxon>
        <taxon>Clostridia</taxon>
        <taxon>Peptostreptococcales</taxon>
        <taxon>Peptoclostridiaceae</taxon>
        <taxon>Peptoclostridium</taxon>
    </lineage>
</organism>
<dbReference type="AlphaFoldDB" id="A0A069RHV3"/>
<reference evidence="9 10" key="1">
    <citation type="submission" date="2014-03" db="EMBL/GenBank/DDBJ databases">
        <title>Genome sequence of Clostridium litorale W6, DSM 5388.</title>
        <authorList>
            <person name="Poehlein A."/>
            <person name="Jagirdar A."/>
            <person name="Khonsari B."/>
            <person name="Chibani C.M."/>
            <person name="Gutierrez Gutierrez D.A."/>
            <person name="Davydova E."/>
            <person name="Alghaithi H.S."/>
            <person name="Nair K.P."/>
            <person name="Dhamotharan K."/>
            <person name="Chandran L."/>
            <person name="G W."/>
            <person name="Daniel R."/>
        </authorList>
    </citation>
    <scope>NUCLEOTIDE SEQUENCE [LARGE SCALE GENOMIC DNA]</scope>
    <source>
        <strain evidence="9 10">W6</strain>
    </source>
</reference>
<dbReference type="InterPro" id="IPR016164">
    <property type="entry name" value="FAD-linked_Oxase-like_C"/>
</dbReference>
<feature type="domain" description="FAD-binding PCMH-type" evidence="8">
    <location>
        <begin position="21"/>
        <end position="259"/>
    </location>
</feature>
<dbReference type="Pfam" id="PF01565">
    <property type="entry name" value="FAD_binding_4"/>
    <property type="match status" value="2"/>
</dbReference>
<dbReference type="SUPFAM" id="SSF56176">
    <property type="entry name" value="FAD-binding/transporter-associated domain-like"/>
    <property type="match status" value="1"/>
</dbReference>
<dbReference type="EC" id="1.1.2.4" evidence="7"/>
<dbReference type="GO" id="GO:0008720">
    <property type="term" value="F:D-lactate dehydrogenase (NAD+) activity"/>
    <property type="evidence" value="ECO:0007669"/>
    <property type="project" value="TreeGrafter"/>
</dbReference>
<dbReference type="Gene3D" id="3.30.465.10">
    <property type="match status" value="1"/>
</dbReference>
<dbReference type="Pfam" id="PF02913">
    <property type="entry name" value="FAD-oxidase_C"/>
    <property type="match status" value="1"/>
</dbReference>
<gene>
    <name evidence="9" type="primary">glcD</name>
    <name evidence="9" type="ORF">CLIT_10c04520</name>
</gene>
<comment type="similarity">
    <text evidence="2">Belongs to the FAD-binding oxidoreductase/transferase type 4 family.</text>
</comment>
<dbReference type="InterPro" id="IPR016167">
    <property type="entry name" value="FAD-bd_PCMH_sub1"/>
</dbReference>
<dbReference type="InterPro" id="IPR016166">
    <property type="entry name" value="FAD-bd_PCMH"/>
</dbReference>
<dbReference type="STRING" id="1121324.CLIT_10c04520"/>
<dbReference type="InterPro" id="IPR004113">
    <property type="entry name" value="FAD-bd_oxidored_4_C"/>
</dbReference>
<evidence type="ECO:0000313" key="9">
    <source>
        <dbReference type="EMBL" id="KDR95725.1"/>
    </source>
</evidence>
<dbReference type="SUPFAM" id="SSF55103">
    <property type="entry name" value="FAD-linked oxidases, C-terminal domain"/>
    <property type="match status" value="1"/>
</dbReference>
<protein>
    <recommendedName>
        <fullName evidence="7">D-lactate dehydrogenase (cytochrome)</fullName>
        <ecNumber evidence="7">1.1.2.4</ecNumber>
    </recommendedName>
</protein>
<evidence type="ECO:0000256" key="1">
    <source>
        <dbReference type="ARBA" id="ARBA00001974"/>
    </source>
</evidence>
<keyword evidence="3" id="KW-0285">Flavoprotein</keyword>
<dbReference type="OrthoDB" id="9767256at2"/>